<name>A0ABM6JK19_9GAMM</name>
<keyword evidence="1" id="KW-0812">Transmembrane</keyword>
<evidence type="ECO:0000313" key="2">
    <source>
        <dbReference type="EMBL" id="ARD22472.1"/>
    </source>
</evidence>
<dbReference type="RefSeq" id="WP_156003238.1">
    <property type="nucleotide sequence ID" value="NZ_CP020472.1"/>
</dbReference>
<protein>
    <recommendedName>
        <fullName evidence="4">Lipid A biosynthesis acyltransferase</fullName>
    </recommendedName>
</protein>
<dbReference type="Proteomes" id="UP000191820">
    <property type="component" value="Chromosome"/>
</dbReference>
<keyword evidence="3" id="KW-1185">Reference proteome</keyword>
<evidence type="ECO:0000256" key="1">
    <source>
        <dbReference type="SAM" id="Phobius"/>
    </source>
</evidence>
<gene>
    <name evidence="2" type="ORF">SJ2017_2175</name>
</gene>
<reference evidence="2 3" key="1">
    <citation type="submission" date="2017-03" db="EMBL/GenBank/DDBJ databases">
        <title>Genome sequencing of Shewanella japonica KCTC 22435.</title>
        <authorList>
            <person name="Kim K.M."/>
        </authorList>
    </citation>
    <scope>NUCLEOTIDE SEQUENCE [LARGE SCALE GENOMIC DNA]</scope>
    <source>
        <strain evidence="2 3">KCTC 22435</strain>
    </source>
</reference>
<proteinExistence type="predicted"/>
<accession>A0ABM6JK19</accession>
<keyword evidence="1" id="KW-1133">Transmembrane helix</keyword>
<evidence type="ECO:0008006" key="4">
    <source>
        <dbReference type="Google" id="ProtNLM"/>
    </source>
</evidence>
<dbReference type="EMBL" id="CP020472">
    <property type="protein sequence ID" value="ARD22472.1"/>
    <property type="molecule type" value="Genomic_DNA"/>
</dbReference>
<organism evidence="2 3">
    <name type="scientific">Shewanella japonica</name>
    <dbReference type="NCBI Taxonomy" id="93973"/>
    <lineage>
        <taxon>Bacteria</taxon>
        <taxon>Pseudomonadati</taxon>
        <taxon>Pseudomonadota</taxon>
        <taxon>Gammaproteobacteria</taxon>
        <taxon>Alteromonadales</taxon>
        <taxon>Shewanellaceae</taxon>
        <taxon>Shewanella</taxon>
    </lineage>
</organism>
<evidence type="ECO:0000313" key="3">
    <source>
        <dbReference type="Proteomes" id="UP000191820"/>
    </source>
</evidence>
<keyword evidence="1" id="KW-0472">Membrane</keyword>
<feature type="transmembrane region" description="Helical" evidence="1">
    <location>
        <begin position="32"/>
        <end position="56"/>
    </location>
</feature>
<sequence>MYFKFLSLFLHGKVKSIALINYIMSLLMRNSITSFLFLLLSYLICIVNSLLGFNSVMRRVSRNNRREVLSDELRQSFFDSIIDYEKIKIKYLSHYAKNNKSLKNQIANCGSVLESAIKNVSEKTGSKVILMPMHIFSDEFACLIAAHSTDKRLWCLSNVGNNGWKKNWNRSGCPYDDNVIDNLYLINVLGNESASKKEIVSMMRSFKRGAGECLVFLDAIPEYTAQYLKGNKFMKVSMFNKVALMHRGPFKLPESLNAVILPYYVHIRLGMLKLETLPYIEAQDVDREIPKTVEKVLISKVSNQWMFWHFSSFFYYNG</sequence>